<feature type="transmembrane region" description="Helical" evidence="2">
    <location>
        <begin position="53"/>
        <end position="75"/>
    </location>
</feature>
<gene>
    <name evidence="3" type="ORF">B0J13DRAFT_521314</name>
</gene>
<feature type="region of interest" description="Disordered" evidence="1">
    <location>
        <begin position="85"/>
        <end position="141"/>
    </location>
</feature>
<keyword evidence="4" id="KW-1185">Reference proteome</keyword>
<dbReference type="AlphaFoldDB" id="A0A9P9F6J2"/>
<dbReference type="Gene3D" id="1.20.5.100">
    <property type="entry name" value="Cytochrome c1, transmembrane anchor, C-terminal"/>
    <property type="match status" value="1"/>
</dbReference>
<keyword evidence="2" id="KW-1133">Transmembrane helix</keyword>
<dbReference type="EMBL" id="JAGMUU010000004">
    <property type="protein sequence ID" value="KAH7155159.1"/>
    <property type="molecule type" value="Genomic_DNA"/>
</dbReference>
<feature type="compositionally biased region" description="Basic and acidic residues" evidence="1">
    <location>
        <begin position="95"/>
        <end position="129"/>
    </location>
</feature>
<dbReference type="OrthoDB" id="5078701at2759"/>
<sequence length="255" mass="28384">MLNGAAGFVLVAALDTNTGFNANVDVSADTDTNAPYITRKQPPTTRSLPDGTIAAGVVGVILTAAIVLFITWICVERRRQRWTTSSPMSLHTRPVHPEDGRAPSELRSLTDDPGSHSWMADRDFWDPRESSSQGVRSPTPKPAVAAVRSHTRHQRAQLCYIGGRGRPVAQLHRSEPAQIPDQLDISPMTSISRTDSTYHDSSRASPLFQDCAFGPWFTTQAPRLCFRSPKRCLRYQQIISSQFKYNLQHRAILQF</sequence>
<dbReference type="Proteomes" id="UP000717696">
    <property type="component" value="Unassembled WGS sequence"/>
</dbReference>
<accession>A0A9P9F6J2</accession>
<reference evidence="3" key="1">
    <citation type="journal article" date="2021" name="Nat. Commun.">
        <title>Genetic determinants of endophytism in the Arabidopsis root mycobiome.</title>
        <authorList>
            <person name="Mesny F."/>
            <person name="Miyauchi S."/>
            <person name="Thiergart T."/>
            <person name="Pickel B."/>
            <person name="Atanasova L."/>
            <person name="Karlsson M."/>
            <person name="Huettel B."/>
            <person name="Barry K.W."/>
            <person name="Haridas S."/>
            <person name="Chen C."/>
            <person name="Bauer D."/>
            <person name="Andreopoulos W."/>
            <person name="Pangilinan J."/>
            <person name="LaButti K."/>
            <person name="Riley R."/>
            <person name="Lipzen A."/>
            <person name="Clum A."/>
            <person name="Drula E."/>
            <person name="Henrissat B."/>
            <person name="Kohler A."/>
            <person name="Grigoriev I.V."/>
            <person name="Martin F.M."/>
            <person name="Hacquard S."/>
        </authorList>
    </citation>
    <scope>NUCLEOTIDE SEQUENCE</scope>
    <source>
        <strain evidence="3">MPI-CAGE-AT-0021</strain>
    </source>
</reference>
<evidence type="ECO:0000313" key="4">
    <source>
        <dbReference type="Proteomes" id="UP000717696"/>
    </source>
</evidence>
<name>A0A9P9F6J2_9HYPO</name>
<evidence type="ECO:0000256" key="1">
    <source>
        <dbReference type="SAM" id="MobiDB-lite"/>
    </source>
</evidence>
<evidence type="ECO:0000313" key="3">
    <source>
        <dbReference type="EMBL" id="KAH7155159.1"/>
    </source>
</evidence>
<comment type="caution">
    <text evidence="3">The sequence shown here is derived from an EMBL/GenBank/DDBJ whole genome shotgun (WGS) entry which is preliminary data.</text>
</comment>
<protein>
    <submittedName>
        <fullName evidence="3">Uncharacterized protein</fullName>
    </submittedName>
</protein>
<evidence type="ECO:0000256" key="2">
    <source>
        <dbReference type="SAM" id="Phobius"/>
    </source>
</evidence>
<organism evidence="3 4">
    <name type="scientific">Dactylonectria estremocensis</name>
    <dbReference type="NCBI Taxonomy" id="1079267"/>
    <lineage>
        <taxon>Eukaryota</taxon>
        <taxon>Fungi</taxon>
        <taxon>Dikarya</taxon>
        <taxon>Ascomycota</taxon>
        <taxon>Pezizomycotina</taxon>
        <taxon>Sordariomycetes</taxon>
        <taxon>Hypocreomycetidae</taxon>
        <taxon>Hypocreales</taxon>
        <taxon>Nectriaceae</taxon>
        <taxon>Dactylonectria</taxon>
    </lineage>
</organism>
<proteinExistence type="predicted"/>
<keyword evidence="2" id="KW-0472">Membrane</keyword>
<keyword evidence="2" id="KW-0812">Transmembrane</keyword>